<dbReference type="PANTHER" id="PTHR11709">
    <property type="entry name" value="MULTI-COPPER OXIDASE"/>
    <property type="match status" value="1"/>
</dbReference>
<evidence type="ECO:0000313" key="6">
    <source>
        <dbReference type="EMBL" id="KAL1634511.1"/>
    </source>
</evidence>
<dbReference type="Pfam" id="PF07732">
    <property type="entry name" value="Cu-oxidase_3"/>
    <property type="match status" value="1"/>
</dbReference>
<dbReference type="InterPro" id="IPR045087">
    <property type="entry name" value="Cu-oxidase_fam"/>
</dbReference>
<dbReference type="CDD" id="cd13901">
    <property type="entry name" value="CuRO_3_MaLCC_like"/>
    <property type="match status" value="1"/>
</dbReference>
<name>A0ABR3T5D6_9PEZI</name>
<sequence>MAATSAPSPSITVAGSVITASKGTYLGHCASCLDDISRGQIKRTPPYHANCTAAEDNVNQFHFEEDYNDHRKVLDIVHCHSYFIKYSLSLSFFVKERVLYKLLIFVDLFICHIYVDPHFFDLDFGQLCHLNHFGFVQLGLIQRGLVQRGLVQHGIFQHGIFQHSLCQLGLIVWLFTHSICILNDHDRDWHPLTAWCDYSINDDYYNIVPDTGVKREYWFDLIEVTVAPDGIERTAMTVNGSIPGPTIEADWGDTVVVHVTNSLTSNQNGTSIHFHGIRQNYTNQNDGVVSITQCPTAPGENYTYTWRAEAYGTTWYHSHFALQAWEGVFGGIKINGPATANYDIDVGHVFLNDWSHETSSSLEIQSELNGPPTLENGLMNGTNVYNNSGTVTGSRFETTFEVGQSHRLRLVSGAIDTHFKFSIDNHTMQVIANDLVPIVPYNTTVLNIGMGQRYDVIVTADQGAVATDFWMRAIPQTACSNNDSPDNIKGIVRYSTSTSTSDPSTTGYDYTNECVDESVGDLVPWVAKNAASGTSLLEAVTLGRNSDNLNRWYMNATSMVVEWNDPSLLQVYNNDTTFTDTSGVVRLDTADEWAVFVIDTTLPIPHPIHLHGHDFNILAQGTGTYDSSVTLNLDNPPRRDVALLPAAGYLVLAFATDNPGAWLMHCHIGWHTSEGFAIQILERWDEISPLIDYDTLNDNCQAWDSYVSANSVAQDDSGV</sequence>
<dbReference type="EMBL" id="JAJVDC020000015">
    <property type="protein sequence ID" value="KAL1634511.1"/>
    <property type="molecule type" value="Genomic_DNA"/>
</dbReference>
<dbReference type="Pfam" id="PF07731">
    <property type="entry name" value="Cu-oxidase_2"/>
    <property type="match status" value="1"/>
</dbReference>
<comment type="caution">
    <text evidence="6">The sequence shown here is derived from an EMBL/GenBank/DDBJ whole genome shotgun (WGS) entry which is preliminary data.</text>
</comment>
<dbReference type="InterPro" id="IPR011706">
    <property type="entry name" value="Cu-oxidase_C"/>
</dbReference>
<dbReference type="InterPro" id="IPR008972">
    <property type="entry name" value="Cupredoxin"/>
</dbReference>
<feature type="domain" description="Plastocyanin-like" evidence="5">
    <location>
        <begin position="224"/>
        <end position="337"/>
    </location>
</feature>
<dbReference type="Pfam" id="PF00394">
    <property type="entry name" value="Cu-oxidase"/>
    <property type="match status" value="1"/>
</dbReference>
<keyword evidence="2" id="KW-0186">Copper</keyword>
<accession>A0ABR3T5D6</accession>
<dbReference type="InterPro" id="IPR001117">
    <property type="entry name" value="Cu-oxidase_2nd"/>
</dbReference>
<evidence type="ECO:0008006" key="8">
    <source>
        <dbReference type="Google" id="ProtNLM"/>
    </source>
</evidence>
<dbReference type="PANTHER" id="PTHR11709:SF502">
    <property type="entry name" value="MULTICOPPER OXIDASE"/>
    <property type="match status" value="1"/>
</dbReference>
<dbReference type="InterPro" id="IPR011707">
    <property type="entry name" value="Cu-oxidase-like_N"/>
</dbReference>
<organism evidence="6 7">
    <name type="scientific">Neofusicoccum ribis</name>
    <dbReference type="NCBI Taxonomy" id="45134"/>
    <lineage>
        <taxon>Eukaryota</taxon>
        <taxon>Fungi</taxon>
        <taxon>Dikarya</taxon>
        <taxon>Ascomycota</taxon>
        <taxon>Pezizomycotina</taxon>
        <taxon>Dothideomycetes</taxon>
        <taxon>Dothideomycetes incertae sedis</taxon>
        <taxon>Botryosphaeriales</taxon>
        <taxon>Botryosphaeriaceae</taxon>
        <taxon>Neofusicoccum</taxon>
    </lineage>
</organism>
<feature type="domain" description="Plastocyanin-like" evidence="3">
    <location>
        <begin position="349"/>
        <end position="495"/>
    </location>
</feature>
<comment type="similarity">
    <text evidence="1">Belongs to the multicopper oxidase family.</text>
</comment>
<dbReference type="Proteomes" id="UP001521116">
    <property type="component" value="Unassembled WGS sequence"/>
</dbReference>
<gene>
    <name evidence="6" type="ORF">SLS56_002204</name>
</gene>
<keyword evidence="7" id="KW-1185">Reference proteome</keyword>
<dbReference type="Gene3D" id="2.60.40.420">
    <property type="entry name" value="Cupredoxins - blue copper proteins"/>
    <property type="match status" value="3"/>
</dbReference>
<evidence type="ECO:0000259" key="3">
    <source>
        <dbReference type="Pfam" id="PF00394"/>
    </source>
</evidence>
<protein>
    <recommendedName>
        <fullName evidence="8">Multicopper oxidase</fullName>
    </recommendedName>
</protein>
<evidence type="ECO:0000256" key="2">
    <source>
        <dbReference type="ARBA" id="ARBA00023008"/>
    </source>
</evidence>
<dbReference type="SUPFAM" id="SSF49503">
    <property type="entry name" value="Cupredoxins"/>
    <property type="match status" value="3"/>
</dbReference>
<evidence type="ECO:0000256" key="1">
    <source>
        <dbReference type="ARBA" id="ARBA00010609"/>
    </source>
</evidence>
<dbReference type="CDD" id="cd13880">
    <property type="entry name" value="CuRO_2_MaLCC_like"/>
    <property type="match status" value="1"/>
</dbReference>
<evidence type="ECO:0000313" key="7">
    <source>
        <dbReference type="Proteomes" id="UP001521116"/>
    </source>
</evidence>
<dbReference type="CDD" id="cd13854">
    <property type="entry name" value="CuRO_1_MaLCC_like"/>
    <property type="match status" value="1"/>
</dbReference>
<evidence type="ECO:0000259" key="5">
    <source>
        <dbReference type="Pfam" id="PF07732"/>
    </source>
</evidence>
<feature type="domain" description="Plastocyanin-like" evidence="4">
    <location>
        <begin position="567"/>
        <end position="683"/>
    </location>
</feature>
<reference evidence="6 7" key="1">
    <citation type="submission" date="2024-02" db="EMBL/GenBank/DDBJ databases">
        <title>De novo assembly and annotation of 12 fungi associated with fruit tree decline syndrome in Ontario, Canada.</title>
        <authorList>
            <person name="Sulman M."/>
            <person name="Ellouze W."/>
            <person name="Ilyukhin E."/>
        </authorList>
    </citation>
    <scope>NUCLEOTIDE SEQUENCE [LARGE SCALE GENOMIC DNA]</scope>
    <source>
        <strain evidence="6 7">M1-105</strain>
    </source>
</reference>
<evidence type="ECO:0000259" key="4">
    <source>
        <dbReference type="Pfam" id="PF07731"/>
    </source>
</evidence>
<proteinExistence type="inferred from homology"/>